<organism evidence="6 7">
    <name type="scientific">Neorhizobium galegae bv. officinalis bv. officinalis str. HAMBI 1141</name>
    <dbReference type="NCBI Taxonomy" id="1028801"/>
    <lineage>
        <taxon>Bacteria</taxon>
        <taxon>Pseudomonadati</taxon>
        <taxon>Pseudomonadota</taxon>
        <taxon>Alphaproteobacteria</taxon>
        <taxon>Hyphomicrobiales</taxon>
        <taxon>Rhizobiaceae</taxon>
        <taxon>Rhizobium/Agrobacterium group</taxon>
        <taxon>Neorhizobium</taxon>
    </lineage>
</organism>
<dbReference type="Pfam" id="PF08220">
    <property type="entry name" value="HTH_DeoR"/>
    <property type="match status" value="1"/>
</dbReference>
<dbReference type="eggNOG" id="COG1349">
    <property type="taxonomic scope" value="Bacteria"/>
</dbReference>
<dbReference type="PRINTS" id="PR00037">
    <property type="entry name" value="HTHLACR"/>
</dbReference>
<dbReference type="PANTHER" id="PTHR30363:SF4">
    <property type="entry name" value="GLYCEROL-3-PHOSPHATE REGULON REPRESSOR"/>
    <property type="match status" value="1"/>
</dbReference>
<evidence type="ECO:0000256" key="2">
    <source>
        <dbReference type="ARBA" id="ARBA00023015"/>
    </source>
</evidence>
<gene>
    <name evidence="6" type="ORF">RG1141_PA07830</name>
</gene>
<keyword evidence="1" id="KW-0678">Repressor</keyword>
<accession>A0A068TJB9</accession>
<dbReference type="InterPro" id="IPR018356">
    <property type="entry name" value="Tscrpt_reg_HTH_DeoR_CS"/>
</dbReference>
<dbReference type="SUPFAM" id="SSF100950">
    <property type="entry name" value="NagB/RpiA/CoA transferase-like"/>
    <property type="match status" value="1"/>
</dbReference>
<evidence type="ECO:0000256" key="1">
    <source>
        <dbReference type="ARBA" id="ARBA00022491"/>
    </source>
</evidence>
<dbReference type="PROSITE" id="PS00894">
    <property type="entry name" value="HTH_DEOR_1"/>
    <property type="match status" value="1"/>
</dbReference>
<evidence type="ECO:0000313" key="7">
    <source>
        <dbReference type="Proteomes" id="UP000028186"/>
    </source>
</evidence>
<dbReference type="InterPro" id="IPR037171">
    <property type="entry name" value="NagB/RpiA_transferase-like"/>
</dbReference>
<evidence type="ECO:0000256" key="4">
    <source>
        <dbReference type="ARBA" id="ARBA00023163"/>
    </source>
</evidence>
<keyword evidence="6" id="KW-0614">Plasmid</keyword>
<dbReference type="EMBL" id="HG938356">
    <property type="protein sequence ID" value="CDN57615.1"/>
    <property type="molecule type" value="Genomic_DNA"/>
</dbReference>
<name>A0A068TJB9_NEOGA</name>
<keyword evidence="4" id="KW-0804">Transcription</keyword>
<dbReference type="PANTHER" id="PTHR30363">
    <property type="entry name" value="HTH-TYPE TRANSCRIPTIONAL REGULATOR SRLR-RELATED"/>
    <property type="match status" value="1"/>
</dbReference>
<dbReference type="InterPro" id="IPR050313">
    <property type="entry name" value="Carb_Metab_HTH_regulators"/>
</dbReference>
<keyword evidence="3" id="KW-0238">DNA-binding</keyword>
<sequence>MTEVRSPRIGKLPAASRLQAIKEMINAGESISIAGLAEQYSVSMETIRRDLAALEKEGLVHRVHGGAMPTARSAPINVRVNSLSTEKASIGALTAGLIEKNEWIFITQGSTAQSVARALNDGPPISVMTNMPAIAEALYGGAKHRVVLTGGEYNHTDGTLVGQQVLEAISECVFDTAIIGTYGIDPVHGLVEAEKYDQHLKRLLCQRSRRRIFIADHSKFGASGTYVSVPLSEIGTIVTDLAPPKEFASSFKEFGTRLIYPNNAEAEPNGQ</sequence>
<dbReference type="InterPro" id="IPR001034">
    <property type="entry name" value="DeoR_HTH"/>
</dbReference>
<geneLocation type="plasmid" evidence="7">
    <name>II</name>
</geneLocation>
<dbReference type="InterPro" id="IPR036390">
    <property type="entry name" value="WH_DNA-bd_sf"/>
</dbReference>
<dbReference type="PATRIC" id="fig|1028801.3.peg.5387"/>
<evidence type="ECO:0000313" key="6">
    <source>
        <dbReference type="EMBL" id="CDN57615.1"/>
    </source>
</evidence>
<proteinExistence type="predicted"/>
<dbReference type="InterPro" id="IPR036388">
    <property type="entry name" value="WH-like_DNA-bd_sf"/>
</dbReference>
<dbReference type="HOGENOM" id="CLU_060699_0_0_5"/>
<dbReference type="Proteomes" id="UP000028186">
    <property type="component" value="Plasmid pHAMBI1141a"/>
</dbReference>
<feature type="domain" description="HTH deoR-type" evidence="5">
    <location>
        <begin position="14"/>
        <end position="69"/>
    </location>
</feature>
<dbReference type="GO" id="GO:0003700">
    <property type="term" value="F:DNA-binding transcription factor activity"/>
    <property type="evidence" value="ECO:0007669"/>
    <property type="project" value="InterPro"/>
</dbReference>
<dbReference type="InterPro" id="IPR014036">
    <property type="entry name" value="DeoR-like_C"/>
</dbReference>
<evidence type="ECO:0000256" key="3">
    <source>
        <dbReference type="ARBA" id="ARBA00023125"/>
    </source>
</evidence>
<dbReference type="KEGG" id="ngl:RG1141_PA07830"/>
<dbReference type="SMART" id="SM00420">
    <property type="entry name" value="HTH_DEOR"/>
    <property type="match status" value="1"/>
</dbReference>
<reference evidence="7" key="1">
    <citation type="journal article" date="2014" name="BMC Genomics">
        <title>Genome sequencing of two Neorhizobium galegae strains reveals a noeT gene responsible for the unusual acetylation of the nodulation factors.</title>
        <authorList>
            <person name="Osterman J."/>
            <person name="Marsh J."/>
            <person name="Laine P.K."/>
            <person name="Zeng Z."/>
            <person name="Alatalo E."/>
            <person name="Sullivan J.T."/>
            <person name="Young J.P."/>
            <person name="Thomas-Oates J."/>
            <person name="Paulin L."/>
            <person name="Lindstrom K."/>
        </authorList>
    </citation>
    <scope>NUCLEOTIDE SEQUENCE [LARGE SCALE GENOMIC DNA]</scope>
    <source>
        <strain evidence="7">HAMBI 1141</strain>
        <plasmid evidence="7">II</plasmid>
    </source>
</reference>
<dbReference type="GO" id="GO:0003677">
    <property type="term" value="F:DNA binding"/>
    <property type="evidence" value="ECO:0007669"/>
    <property type="project" value="UniProtKB-KW"/>
</dbReference>
<dbReference type="SMART" id="SM01134">
    <property type="entry name" value="DeoRC"/>
    <property type="match status" value="1"/>
</dbReference>
<dbReference type="PROSITE" id="PS51000">
    <property type="entry name" value="HTH_DEOR_2"/>
    <property type="match status" value="1"/>
</dbReference>
<keyword evidence="2" id="KW-0805">Transcription regulation</keyword>
<dbReference type="Gene3D" id="1.10.10.10">
    <property type="entry name" value="Winged helix-like DNA-binding domain superfamily/Winged helix DNA-binding domain"/>
    <property type="match status" value="1"/>
</dbReference>
<dbReference type="SUPFAM" id="SSF46785">
    <property type="entry name" value="Winged helix' DNA-binding domain"/>
    <property type="match status" value="1"/>
</dbReference>
<evidence type="ECO:0000259" key="5">
    <source>
        <dbReference type="PROSITE" id="PS51000"/>
    </source>
</evidence>
<dbReference type="Pfam" id="PF00455">
    <property type="entry name" value="DeoRC"/>
    <property type="match status" value="1"/>
</dbReference>
<dbReference type="AlphaFoldDB" id="A0A068TJB9"/>
<protein>
    <submittedName>
        <fullName evidence="6">Glycerol-3-phosphate regulon repressor</fullName>
    </submittedName>
</protein>